<sequence length="277" mass="31594">MGTSIKDYYLAPGEPSPLGIQVLHAGEQNCPPGHCFGYAIRTHYLLHYVVNGCGEYRVNHKTYLLKEGDGFLILPGASTFYKAADTDPWIYRWVGFNGKSAKKILNDVGLNENCLLFHCEMDDYINNCLIYLKESCQIASGNDLVRTGYLLLILGKLKGQRVLAESESHEGKNNRFHNASKYIQSNYMRNIKITDISNFVGVDRSQLYRIFQETVHLSPKEYLNNYRLDCAGILIHTTDMSFNEIASSVGFEYSSHFSKLFKEHFGITPSEYKRRNN</sequence>
<dbReference type="Pfam" id="PF12833">
    <property type="entry name" value="HTH_18"/>
    <property type="match status" value="1"/>
</dbReference>
<evidence type="ECO:0000256" key="2">
    <source>
        <dbReference type="ARBA" id="ARBA00023125"/>
    </source>
</evidence>
<dbReference type="GO" id="GO:0043565">
    <property type="term" value="F:sequence-specific DNA binding"/>
    <property type="evidence" value="ECO:0007669"/>
    <property type="project" value="InterPro"/>
</dbReference>
<dbReference type="EMBL" id="CP002400">
    <property type="protein sequence ID" value="ADU27306.1"/>
    <property type="molecule type" value="Genomic_DNA"/>
</dbReference>
<keyword evidence="6" id="KW-1185">Reference proteome</keyword>
<dbReference type="SUPFAM" id="SSF46689">
    <property type="entry name" value="Homeodomain-like"/>
    <property type="match status" value="2"/>
</dbReference>
<evidence type="ECO:0000256" key="1">
    <source>
        <dbReference type="ARBA" id="ARBA00023015"/>
    </source>
</evidence>
<gene>
    <name evidence="5" type="ordered locus">Ethha_1781</name>
</gene>
<keyword evidence="1" id="KW-0805">Transcription regulation</keyword>
<dbReference type="InterPro" id="IPR003313">
    <property type="entry name" value="AraC-bd"/>
</dbReference>
<feature type="domain" description="HTH araC/xylS-type" evidence="4">
    <location>
        <begin position="177"/>
        <end position="275"/>
    </location>
</feature>
<protein>
    <submittedName>
        <fullName evidence="5">Transcriptional regulator, AraC family</fullName>
    </submittedName>
</protein>
<reference evidence="5 6" key="1">
    <citation type="submission" date="2010-12" db="EMBL/GenBank/DDBJ databases">
        <title>Complete sequence of Ethanoligenens harbinense YUAN-3.</title>
        <authorList>
            <person name="Lucas S."/>
            <person name="Copeland A."/>
            <person name="Lapidus A."/>
            <person name="Cheng J.-F."/>
            <person name="Bruce D."/>
            <person name="Goodwin L."/>
            <person name="Pitluck S."/>
            <person name="Chertkov O."/>
            <person name="Misra M."/>
            <person name="Detter J.C."/>
            <person name="Han C."/>
            <person name="Tapia R."/>
            <person name="Land M."/>
            <person name="Hauser L."/>
            <person name="Jeffries C."/>
            <person name="Kyrpides N."/>
            <person name="Ivanova N."/>
            <person name="Mikhailova N."/>
            <person name="Wang A."/>
            <person name="Mouttaki H."/>
            <person name="He Z."/>
            <person name="Zhou J."/>
            <person name="Hemme C.L."/>
            <person name="Woyke T."/>
        </authorList>
    </citation>
    <scope>NUCLEOTIDE SEQUENCE [LARGE SCALE GENOMIC DNA]</scope>
    <source>
        <strain evidence="6">DSM 18485 / JCM 12961 / CGMCC 1.5033 / YUAN-3</strain>
    </source>
</reference>
<proteinExistence type="predicted"/>
<dbReference type="Gene3D" id="1.10.10.60">
    <property type="entry name" value="Homeodomain-like"/>
    <property type="match status" value="2"/>
</dbReference>
<evidence type="ECO:0000259" key="4">
    <source>
        <dbReference type="PROSITE" id="PS01124"/>
    </source>
</evidence>
<dbReference type="eggNOG" id="COG2207">
    <property type="taxonomic scope" value="Bacteria"/>
</dbReference>
<name>E6U9M0_ETHHY</name>
<dbReference type="Gene3D" id="2.60.120.280">
    <property type="entry name" value="Regulatory protein AraC"/>
    <property type="match status" value="1"/>
</dbReference>
<organism evidence="5 6">
    <name type="scientific">Ethanoligenens harbinense (strain DSM 18485 / JCM 12961 / CGMCC 1.5033 / YUAN-3)</name>
    <dbReference type="NCBI Taxonomy" id="663278"/>
    <lineage>
        <taxon>Bacteria</taxon>
        <taxon>Bacillati</taxon>
        <taxon>Bacillota</taxon>
        <taxon>Clostridia</taxon>
        <taxon>Eubacteriales</taxon>
        <taxon>Oscillospiraceae</taxon>
        <taxon>Ethanoligenens</taxon>
    </lineage>
</organism>
<dbReference type="InterPro" id="IPR037923">
    <property type="entry name" value="HTH-like"/>
</dbReference>
<dbReference type="PANTHER" id="PTHR43280:SF2">
    <property type="entry name" value="HTH-TYPE TRANSCRIPTIONAL REGULATOR EXSA"/>
    <property type="match status" value="1"/>
</dbReference>
<evidence type="ECO:0000313" key="6">
    <source>
        <dbReference type="Proteomes" id="UP000001551"/>
    </source>
</evidence>
<dbReference type="InterPro" id="IPR020449">
    <property type="entry name" value="Tscrpt_reg_AraC-type_HTH"/>
</dbReference>
<keyword evidence="3" id="KW-0804">Transcription</keyword>
<dbReference type="PRINTS" id="PR00032">
    <property type="entry name" value="HTHARAC"/>
</dbReference>
<accession>E6U9M0</accession>
<dbReference type="Proteomes" id="UP000001551">
    <property type="component" value="Chromosome"/>
</dbReference>
<dbReference type="HOGENOM" id="CLU_000445_88_6_9"/>
<dbReference type="PROSITE" id="PS01124">
    <property type="entry name" value="HTH_ARAC_FAMILY_2"/>
    <property type="match status" value="1"/>
</dbReference>
<dbReference type="RefSeq" id="WP_013485657.1">
    <property type="nucleotide sequence ID" value="NC_014828.1"/>
</dbReference>
<keyword evidence="2" id="KW-0238">DNA-binding</keyword>
<dbReference type="CDD" id="cd06986">
    <property type="entry name" value="cupin_MmsR-like_N"/>
    <property type="match status" value="1"/>
</dbReference>
<dbReference type="PANTHER" id="PTHR43280">
    <property type="entry name" value="ARAC-FAMILY TRANSCRIPTIONAL REGULATOR"/>
    <property type="match status" value="1"/>
</dbReference>
<dbReference type="AlphaFoldDB" id="E6U9M0"/>
<evidence type="ECO:0000313" key="5">
    <source>
        <dbReference type="EMBL" id="ADU27306.1"/>
    </source>
</evidence>
<dbReference type="InterPro" id="IPR009057">
    <property type="entry name" value="Homeodomain-like_sf"/>
</dbReference>
<dbReference type="SUPFAM" id="SSF51215">
    <property type="entry name" value="Regulatory protein AraC"/>
    <property type="match status" value="1"/>
</dbReference>
<dbReference type="Pfam" id="PF02311">
    <property type="entry name" value="AraC_binding"/>
    <property type="match status" value="1"/>
</dbReference>
<dbReference type="KEGG" id="eha:Ethha_1781"/>
<evidence type="ECO:0000256" key="3">
    <source>
        <dbReference type="ARBA" id="ARBA00023163"/>
    </source>
</evidence>
<dbReference type="SMART" id="SM00342">
    <property type="entry name" value="HTH_ARAC"/>
    <property type="match status" value="1"/>
</dbReference>
<dbReference type="GO" id="GO:0003700">
    <property type="term" value="F:DNA-binding transcription factor activity"/>
    <property type="evidence" value="ECO:0007669"/>
    <property type="project" value="InterPro"/>
</dbReference>
<dbReference type="InterPro" id="IPR018060">
    <property type="entry name" value="HTH_AraC"/>
</dbReference>
<dbReference type="STRING" id="663278.Ethha_1781"/>